<feature type="transmembrane region" description="Helical" evidence="6">
    <location>
        <begin position="272"/>
        <end position="294"/>
    </location>
</feature>
<dbReference type="OrthoDB" id="5296287at2759"/>
<evidence type="ECO:0000256" key="4">
    <source>
        <dbReference type="ARBA" id="ARBA00023136"/>
    </source>
</evidence>
<dbReference type="Gene3D" id="1.20.1250.20">
    <property type="entry name" value="MFS general substrate transporter like domains"/>
    <property type="match status" value="1"/>
</dbReference>
<name>A0A8J8NVA3_HALGN</name>
<feature type="transmembrane region" description="Helical" evidence="6">
    <location>
        <begin position="178"/>
        <end position="201"/>
    </location>
</feature>
<comment type="subcellular location">
    <subcellularLocation>
        <location evidence="1">Membrane</location>
        <topology evidence="1">Multi-pass membrane protein</topology>
    </subcellularLocation>
</comment>
<dbReference type="PANTHER" id="PTHR24064">
    <property type="entry name" value="SOLUTE CARRIER FAMILY 22 MEMBER"/>
    <property type="match status" value="1"/>
</dbReference>
<feature type="transmembrane region" description="Helical" evidence="6">
    <location>
        <begin position="94"/>
        <end position="113"/>
    </location>
</feature>
<keyword evidence="8" id="KW-1185">Reference proteome</keyword>
<comment type="caution">
    <text evidence="7">The sequence shown here is derived from an EMBL/GenBank/DDBJ whole genome shotgun (WGS) entry which is preliminary data.</text>
</comment>
<accession>A0A8J8NVA3</accession>
<dbReference type="EMBL" id="RRYP01004688">
    <property type="protein sequence ID" value="TNV82672.1"/>
    <property type="molecule type" value="Genomic_DNA"/>
</dbReference>
<keyword evidence="4 6" id="KW-0472">Membrane</keyword>
<sequence>MLRPELQCWSDQSGKWATCSRELACEAHKNGISKYQVNFESETQYTLHNLVTRSNLECSTDSELLSVGLYFFLGVFFSFIAWIKCSDNWSRKPIIMLGCLLQMTAYSGVVFMPEKIEWLRAYYFLLGLGTVISMSTSYNYLIEFTPRHGKIVVGTLFLSLQIAPAAALPIYLQMVQLNVFPFLMLGFGCGLAGLALLFIVMPESPQYLFAMERFTECQESLNYIAKFNGTDYRCNLAHLQDNKLDLQIDNRESQLRWFLDQMMLQRNHNKHLLIFIANWTAVSVCYHLLVFGLARTSGEIMLNGVASGVAEFFANILVGTFLMQFGVKNVLLVSFTMMAASSAHYLFPILTLDIWYACIIAFMRASVTCAFAAVFYGTNDLFRADLVAIIFALCNMFARLLTMAAPSISTQNDTTVMAVYFGLSLLGLTCSGFIESKRDRKGKKDKRKKKKSKKQRDQ</sequence>
<keyword evidence="3 6" id="KW-1133">Transmembrane helix</keyword>
<evidence type="ECO:0000256" key="5">
    <source>
        <dbReference type="SAM" id="MobiDB-lite"/>
    </source>
</evidence>
<feature type="transmembrane region" description="Helical" evidence="6">
    <location>
        <begin position="354"/>
        <end position="374"/>
    </location>
</feature>
<feature type="transmembrane region" description="Helical" evidence="6">
    <location>
        <begin position="386"/>
        <end position="405"/>
    </location>
</feature>
<keyword evidence="2 6" id="KW-0812">Transmembrane</keyword>
<evidence type="ECO:0000313" key="7">
    <source>
        <dbReference type="EMBL" id="TNV82672.1"/>
    </source>
</evidence>
<evidence type="ECO:0000256" key="6">
    <source>
        <dbReference type="SAM" id="Phobius"/>
    </source>
</evidence>
<gene>
    <name evidence="7" type="ORF">FGO68_gene13835</name>
</gene>
<dbReference type="AlphaFoldDB" id="A0A8J8NVA3"/>
<evidence type="ECO:0000313" key="8">
    <source>
        <dbReference type="Proteomes" id="UP000785679"/>
    </source>
</evidence>
<evidence type="ECO:0000256" key="2">
    <source>
        <dbReference type="ARBA" id="ARBA00022692"/>
    </source>
</evidence>
<feature type="transmembrane region" description="Helical" evidence="6">
    <location>
        <begin position="153"/>
        <end position="172"/>
    </location>
</feature>
<dbReference type="SUPFAM" id="SSF103473">
    <property type="entry name" value="MFS general substrate transporter"/>
    <property type="match status" value="1"/>
</dbReference>
<feature type="transmembrane region" description="Helical" evidence="6">
    <location>
        <begin position="417"/>
        <end position="434"/>
    </location>
</feature>
<feature type="region of interest" description="Disordered" evidence="5">
    <location>
        <begin position="438"/>
        <end position="458"/>
    </location>
</feature>
<proteinExistence type="predicted"/>
<feature type="compositionally biased region" description="Basic residues" evidence="5">
    <location>
        <begin position="439"/>
        <end position="458"/>
    </location>
</feature>
<evidence type="ECO:0000256" key="3">
    <source>
        <dbReference type="ARBA" id="ARBA00022989"/>
    </source>
</evidence>
<feature type="transmembrane region" description="Helical" evidence="6">
    <location>
        <begin position="119"/>
        <end position="141"/>
    </location>
</feature>
<protein>
    <submittedName>
        <fullName evidence="7">Uncharacterized protein</fullName>
    </submittedName>
</protein>
<dbReference type="Proteomes" id="UP000785679">
    <property type="component" value="Unassembled WGS sequence"/>
</dbReference>
<organism evidence="7 8">
    <name type="scientific">Halteria grandinella</name>
    <dbReference type="NCBI Taxonomy" id="5974"/>
    <lineage>
        <taxon>Eukaryota</taxon>
        <taxon>Sar</taxon>
        <taxon>Alveolata</taxon>
        <taxon>Ciliophora</taxon>
        <taxon>Intramacronucleata</taxon>
        <taxon>Spirotrichea</taxon>
        <taxon>Stichotrichia</taxon>
        <taxon>Sporadotrichida</taxon>
        <taxon>Halteriidae</taxon>
        <taxon>Halteria</taxon>
    </lineage>
</organism>
<dbReference type="InterPro" id="IPR036259">
    <property type="entry name" value="MFS_trans_sf"/>
</dbReference>
<feature type="transmembrane region" description="Helical" evidence="6">
    <location>
        <begin position="64"/>
        <end position="82"/>
    </location>
</feature>
<evidence type="ECO:0000256" key="1">
    <source>
        <dbReference type="ARBA" id="ARBA00004141"/>
    </source>
</evidence>
<dbReference type="GO" id="GO:0016020">
    <property type="term" value="C:membrane"/>
    <property type="evidence" value="ECO:0007669"/>
    <property type="project" value="UniProtKB-SubCell"/>
</dbReference>
<reference evidence="7" key="1">
    <citation type="submission" date="2019-06" db="EMBL/GenBank/DDBJ databases">
        <authorList>
            <person name="Zheng W."/>
        </authorList>
    </citation>
    <scope>NUCLEOTIDE SEQUENCE</scope>
    <source>
        <strain evidence="7">QDHG01</strain>
    </source>
</reference>
<feature type="transmembrane region" description="Helical" evidence="6">
    <location>
        <begin position="300"/>
        <end position="323"/>
    </location>
</feature>